<feature type="domain" description="DUF5658" evidence="2">
    <location>
        <begin position="8"/>
        <end position="94"/>
    </location>
</feature>
<proteinExistence type="predicted"/>
<dbReference type="InterPro" id="IPR043717">
    <property type="entry name" value="DUF5658"/>
</dbReference>
<organism evidence="3 4">
    <name type="scientific">Eiseniibacteriota bacterium</name>
    <dbReference type="NCBI Taxonomy" id="2212470"/>
    <lineage>
        <taxon>Bacteria</taxon>
        <taxon>Candidatus Eiseniibacteriota</taxon>
    </lineage>
</organism>
<name>A0A933S9L6_UNCEI</name>
<keyword evidence="1" id="KW-0812">Transmembrane</keyword>
<accession>A0A933S9L6</accession>
<dbReference type="Proteomes" id="UP000696931">
    <property type="component" value="Unassembled WGS sequence"/>
</dbReference>
<dbReference type="EMBL" id="JACRIW010000010">
    <property type="protein sequence ID" value="MBI5168052.1"/>
    <property type="molecule type" value="Genomic_DNA"/>
</dbReference>
<evidence type="ECO:0000259" key="2">
    <source>
        <dbReference type="Pfam" id="PF18902"/>
    </source>
</evidence>
<evidence type="ECO:0000313" key="3">
    <source>
        <dbReference type="EMBL" id="MBI5168052.1"/>
    </source>
</evidence>
<feature type="transmembrane region" description="Helical" evidence="1">
    <location>
        <begin position="42"/>
        <end position="62"/>
    </location>
</feature>
<evidence type="ECO:0000256" key="1">
    <source>
        <dbReference type="SAM" id="Phobius"/>
    </source>
</evidence>
<dbReference type="AlphaFoldDB" id="A0A933S9L6"/>
<sequence>MRILLFLAVVANSFDLFATAVGIHWFGNREGNPLLAGIAHEHWLLFVLIKGALVPLLIWRLYRYRHQTPHLSTAGLGLVTVALTVAVGQWLGWLAGVVQVRHLMHF</sequence>
<keyword evidence="1" id="KW-0472">Membrane</keyword>
<protein>
    <recommendedName>
        <fullName evidence="2">DUF5658 domain-containing protein</fullName>
    </recommendedName>
</protein>
<comment type="caution">
    <text evidence="3">The sequence shown here is derived from an EMBL/GenBank/DDBJ whole genome shotgun (WGS) entry which is preliminary data.</text>
</comment>
<dbReference type="Pfam" id="PF18902">
    <property type="entry name" value="DUF5658"/>
    <property type="match status" value="1"/>
</dbReference>
<evidence type="ECO:0000313" key="4">
    <source>
        <dbReference type="Proteomes" id="UP000696931"/>
    </source>
</evidence>
<feature type="transmembrane region" description="Helical" evidence="1">
    <location>
        <begin position="74"/>
        <end position="96"/>
    </location>
</feature>
<gene>
    <name evidence="3" type="ORF">HZA61_01050</name>
</gene>
<reference evidence="3" key="1">
    <citation type="submission" date="2020-07" db="EMBL/GenBank/DDBJ databases">
        <title>Huge and variable diversity of episymbiotic CPR bacteria and DPANN archaea in groundwater ecosystems.</title>
        <authorList>
            <person name="He C.Y."/>
            <person name="Keren R."/>
            <person name="Whittaker M."/>
            <person name="Farag I.F."/>
            <person name="Doudna J."/>
            <person name="Cate J.H.D."/>
            <person name="Banfield J.F."/>
        </authorList>
    </citation>
    <scope>NUCLEOTIDE SEQUENCE</scope>
    <source>
        <strain evidence="3">NC_groundwater_1813_Pr3_B-0.1um_71_17</strain>
    </source>
</reference>
<keyword evidence="1" id="KW-1133">Transmembrane helix</keyword>